<dbReference type="Pfam" id="PF12957">
    <property type="entry name" value="DUF3846"/>
    <property type="match status" value="1"/>
</dbReference>
<organism evidence="2 3">
    <name type="scientific">Microbacterium capsulatum</name>
    <dbReference type="NCBI Taxonomy" id="3041921"/>
    <lineage>
        <taxon>Bacteria</taxon>
        <taxon>Bacillati</taxon>
        <taxon>Actinomycetota</taxon>
        <taxon>Actinomycetes</taxon>
        <taxon>Micrococcales</taxon>
        <taxon>Microbacteriaceae</taxon>
        <taxon>Microbacterium</taxon>
    </lineage>
</organism>
<comment type="caution">
    <text evidence="2">The sequence shown here is derived from an EMBL/GenBank/DDBJ whole genome shotgun (WGS) entry which is preliminary data.</text>
</comment>
<dbReference type="RefSeq" id="WP_308488668.1">
    <property type="nucleotide sequence ID" value="NZ_JAVFCB010000003.1"/>
</dbReference>
<dbReference type="EMBL" id="JAVFCB010000003">
    <property type="protein sequence ID" value="MDQ4213731.1"/>
    <property type="molecule type" value="Genomic_DNA"/>
</dbReference>
<dbReference type="Proteomes" id="UP001230289">
    <property type="component" value="Unassembled WGS sequence"/>
</dbReference>
<protein>
    <submittedName>
        <fullName evidence="2">DUF3846 domain-containing protein</fullName>
    </submittedName>
</protein>
<dbReference type="InterPro" id="IPR024559">
    <property type="entry name" value="DUF3846"/>
</dbReference>
<keyword evidence="3" id="KW-1185">Reference proteome</keyword>
<evidence type="ECO:0000313" key="2">
    <source>
        <dbReference type="EMBL" id="MDQ4213731.1"/>
    </source>
</evidence>
<evidence type="ECO:0000259" key="1">
    <source>
        <dbReference type="Pfam" id="PF12957"/>
    </source>
</evidence>
<sequence length="170" mass="19710">MARGLIIPADVEQPLEEREFAQLEYYQAAVGGWIESVDLPTLGVTLYVNEEGLIRHLPFNSRASFLWWYHVPEARQKAMLVGDAVLVGMPDRNGDSTDLPTRARKLLLTPHRYRLEVRTFGDPNWYRDQATYPDYWEAIVWAMVLLERIPTMEEVRVVPVKLNQVNQRDA</sequence>
<reference evidence="2 3" key="1">
    <citation type="submission" date="2023-08" db="EMBL/GenBank/DDBJ databases">
        <title>Microbacterium sp. nov., isolated from a waste landfill.</title>
        <authorList>
            <person name="Wen W."/>
        </authorList>
    </citation>
    <scope>NUCLEOTIDE SEQUENCE [LARGE SCALE GENOMIC DNA]</scope>
    <source>
        <strain evidence="2 3">ASV81</strain>
    </source>
</reference>
<gene>
    <name evidence="2" type="ORF">RBR11_07350</name>
</gene>
<feature type="domain" description="DUF3846" evidence="1">
    <location>
        <begin position="6"/>
        <end position="102"/>
    </location>
</feature>
<proteinExistence type="predicted"/>
<name>A0ABU0XF44_9MICO</name>
<accession>A0ABU0XF44</accession>
<evidence type="ECO:0000313" key="3">
    <source>
        <dbReference type="Proteomes" id="UP001230289"/>
    </source>
</evidence>